<feature type="transmembrane region" description="Helical" evidence="8">
    <location>
        <begin position="293"/>
        <end position="314"/>
    </location>
</feature>
<dbReference type="PANTHER" id="PTHR11827">
    <property type="entry name" value="SOLUTE CARRIER FAMILY 12, CATION COTRANSPORTERS"/>
    <property type="match status" value="1"/>
</dbReference>
<comment type="similarity">
    <text evidence="2">Belongs to the SLC12A transporter family.</text>
</comment>
<dbReference type="PANTHER" id="PTHR11827:SF72">
    <property type="entry name" value="GH08340P"/>
    <property type="match status" value="1"/>
</dbReference>
<reference evidence="11 12" key="1">
    <citation type="journal article" date="2017" name="Biotechnol. Biofuels">
        <title>Differential beta-glucosidase expression as a function of carbon source availability in Talaromyces amestolkiae: a genomic and proteomic approach.</title>
        <authorList>
            <person name="de Eugenio L.I."/>
            <person name="Mendez-Liter J.A."/>
            <person name="Nieto-Dominguez M."/>
            <person name="Alonso L."/>
            <person name="Gil-Munoz J."/>
            <person name="Barriuso J."/>
            <person name="Prieto A."/>
            <person name="Martinez M.J."/>
        </authorList>
    </citation>
    <scope>NUCLEOTIDE SEQUENCE [LARGE SCALE GENOMIC DNA]</scope>
    <source>
        <strain evidence="11 12">CIB</strain>
    </source>
</reference>
<dbReference type="GO" id="GO:0005774">
    <property type="term" value="C:vacuolar membrane"/>
    <property type="evidence" value="ECO:0007669"/>
    <property type="project" value="TreeGrafter"/>
</dbReference>
<name>A0A364KTY8_TALAM</name>
<keyword evidence="5 8" id="KW-1133">Transmembrane helix</keyword>
<evidence type="ECO:0000256" key="3">
    <source>
        <dbReference type="ARBA" id="ARBA00022448"/>
    </source>
</evidence>
<dbReference type="GO" id="GO:0034486">
    <property type="term" value="P:vacuolar transmembrane transport"/>
    <property type="evidence" value="ECO:0007669"/>
    <property type="project" value="TreeGrafter"/>
</dbReference>
<evidence type="ECO:0000256" key="4">
    <source>
        <dbReference type="ARBA" id="ARBA00022692"/>
    </source>
</evidence>
<dbReference type="GeneID" id="63792227"/>
<feature type="region of interest" description="Disordered" evidence="7">
    <location>
        <begin position="1013"/>
        <end position="1198"/>
    </location>
</feature>
<evidence type="ECO:0000313" key="12">
    <source>
        <dbReference type="Proteomes" id="UP000249363"/>
    </source>
</evidence>
<feature type="transmembrane region" description="Helical" evidence="8">
    <location>
        <begin position="388"/>
        <end position="411"/>
    </location>
</feature>
<feature type="transmembrane region" description="Helical" evidence="8">
    <location>
        <begin position="506"/>
        <end position="527"/>
    </location>
</feature>
<feature type="compositionally biased region" description="Polar residues" evidence="7">
    <location>
        <begin position="1059"/>
        <end position="1098"/>
    </location>
</feature>
<dbReference type="Pfam" id="PF00324">
    <property type="entry name" value="AA_permease"/>
    <property type="match status" value="1"/>
</dbReference>
<accession>A0A364KTY8</accession>
<dbReference type="GO" id="GO:0015379">
    <property type="term" value="F:potassium:chloride symporter activity"/>
    <property type="evidence" value="ECO:0007669"/>
    <property type="project" value="TreeGrafter"/>
</dbReference>
<dbReference type="AlphaFoldDB" id="A0A364KTY8"/>
<dbReference type="InterPro" id="IPR004841">
    <property type="entry name" value="AA-permease/SLC12A_dom"/>
</dbReference>
<evidence type="ECO:0000256" key="1">
    <source>
        <dbReference type="ARBA" id="ARBA00004141"/>
    </source>
</evidence>
<dbReference type="InterPro" id="IPR018491">
    <property type="entry name" value="SLC12_C"/>
</dbReference>
<evidence type="ECO:0000259" key="10">
    <source>
        <dbReference type="Pfam" id="PF03522"/>
    </source>
</evidence>
<feature type="domain" description="Amino acid permease/ SLC12A" evidence="9">
    <location>
        <begin position="142"/>
        <end position="619"/>
    </location>
</feature>
<dbReference type="GO" id="GO:0006884">
    <property type="term" value="P:cell volume homeostasis"/>
    <property type="evidence" value="ECO:0007669"/>
    <property type="project" value="TreeGrafter"/>
</dbReference>
<evidence type="ECO:0000256" key="7">
    <source>
        <dbReference type="SAM" id="MobiDB-lite"/>
    </source>
</evidence>
<feature type="region of interest" description="Disordered" evidence="7">
    <location>
        <begin position="927"/>
        <end position="946"/>
    </location>
</feature>
<dbReference type="EMBL" id="MIKG01000004">
    <property type="protein sequence ID" value="RAO66999.1"/>
    <property type="molecule type" value="Genomic_DNA"/>
</dbReference>
<evidence type="ECO:0000256" key="6">
    <source>
        <dbReference type="ARBA" id="ARBA00023136"/>
    </source>
</evidence>
<evidence type="ECO:0008006" key="13">
    <source>
        <dbReference type="Google" id="ProtNLM"/>
    </source>
</evidence>
<feature type="region of interest" description="Disordered" evidence="7">
    <location>
        <begin position="1"/>
        <end position="67"/>
    </location>
</feature>
<organism evidence="11 12">
    <name type="scientific">Talaromyces amestolkiae</name>
    <dbReference type="NCBI Taxonomy" id="1196081"/>
    <lineage>
        <taxon>Eukaryota</taxon>
        <taxon>Fungi</taxon>
        <taxon>Dikarya</taxon>
        <taxon>Ascomycota</taxon>
        <taxon>Pezizomycotina</taxon>
        <taxon>Eurotiomycetes</taxon>
        <taxon>Eurotiomycetidae</taxon>
        <taxon>Eurotiales</taxon>
        <taxon>Trichocomaceae</taxon>
        <taxon>Talaromyces</taxon>
        <taxon>Talaromyces sect. Talaromyces</taxon>
    </lineage>
</organism>
<feature type="compositionally biased region" description="Acidic residues" evidence="7">
    <location>
        <begin position="1015"/>
        <end position="1037"/>
    </location>
</feature>
<feature type="compositionally biased region" description="Polar residues" evidence="7">
    <location>
        <begin position="96"/>
        <end position="105"/>
    </location>
</feature>
<dbReference type="OrthoDB" id="2020542at2759"/>
<dbReference type="STRING" id="1196081.A0A364KTY8"/>
<feature type="region of interest" description="Disordered" evidence="7">
    <location>
        <begin position="82"/>
        <end position="107"/>
    </location>
</feature>
<dbReference type="Pfam" id="PF03522">
    <property type="entry name" value="SLC12"/>
    <property type="match status" value="1"/>
</dbReference>
<feature type="transmembrane region" description="Helical" evidence="8">
    <location>
        <begin position="563"/>
        <end position="581"/>
    </location>
</feature>
<evidence type="ECO:0000256" key="5">
    <source>
        <dbReference type="ARBA" id="ARBA00022989"/>
    </source>
</evidence>
<comment type="caution">
    <text evidence="11">The sequence shown here is derived from an EMBL/GenBank/DDBJ whole genome shotgun (WGS) entry which is preliminary data.</text>
</comment>
<comment type="subcellular location">
    <subcellularLocation>
        <location evidence="1">Membrane</location>
        <topology evidence="1">Multi-pass membrane protein</topology>
    </subcellularLocation>
</comment>
<gene>
    <name evidence="11" type="ORF">BHQ10_003011</name>
</gene>
<keyword evidence="4 8" id="KW-0812">Transmembrane</keyword>
<feature type="compositionally biased region" description="Low complexity" evidence="7">
    <location>
        <begin position="1179"/>
        <end position="1198"/>
    </location>
</feature>
<feature type="transmembrane region" description="Helical" evidence="8">
    <location>
        <begin position="263"/>
        <end position="286"/>
    </location>
</feature>
<sequence length="1256" mass="137825">MEMASGTTSPSHRSAHSRQRPVFSARSATEDASRLAPNEASPETIRRLPSHSENPYEPMTSASRLSPRQFNRTSAFFDGVSQWFARPGPEPRRDIYTTSTQSTDANDPFVEVAPDQRKDRRSHDLRVGMAAPSNKLGTFSGVFVPTTLNVLSILMFLRFGFVLGQSGVLGMMGMLIASYIIDLLTTMSISAIATNGTVRGGGAYYLISRSLGPEFGGSIGIVFYMGLIFNTGMNALGLVNCIIENFGVESGSWSNFLQEGFWWNYLWGSIVLLVCAAICFAGSSIFARASNGLLAILLISTFSIPLSALVLQPFKSSELGVEFTGYSMKTFLDNLKPHLTKGAAGSQLPHRENFQDLFGILFPATSGIFAGANMSGDLKNPSRSIPTGTLSGLLLTFFTYAAVILSMAASITRQSFYNNVNVIQVTNVSGTLVLLGEFAASFFSSLSGLIGSAKLLQAISRDNLVPGLTIFGKAGNKSDDPILAIIFSYIVAQITMLFDINKIASFTAMTYLMTFLAINLACFLLKIGSAPNFRPSFHYFNWVTAALGAVFSLASMFFVDGVYATGCIVILIFLFVLIHYTSPPKSWGDVSQSLIYHQVRKYLLRLKQEHVKFWRPQILLFVNDIDAQYKMVHFCNSLKKGALFVLGHVIVTDDFTTAVPEARRRQAAWTKYIEYSKVKAFTNITVAPTAEWGVRNIVLNSGLGGMRPNIVIIDEYRQNQSIGDIFKKQRRRHSKAMTVTLNRQESDESDITSSTSAQTYITILEDLLFKLRINVAVAKGFDNLELPNPGGKNGKTFIDLWPIQMSAELAADRQNVLTTNFDTYTLILQLGCILNTVPSWKKSYKLRVAVFVEYESDVEEERGRVSALLEKLRIEAKVLVYCLAGGELQTYQIVVNGDTSSASEDTLEDVNTVLKDESWWHDIQEYRDKASSSTQQPGQSSGAADLLGNLSHWPVASFQQGAQRQAAPRFEGIKNFVRSDRQQRRKSISSFRGLNVNMGMQTSRLLDAMVNYQSDESEDSSSTDDEEQEPYVSDSEDGSTTPRTGAATPAIRTTKETPENLSPSNTSFLQSQNLQDEVAEQTNNALRSNSAGSSTDTVTPAGLAGQSTSSLSRPMFSRAPSGNRFSSSPIPETRVNQAEDTGPSIMFSESPPPRRPFDGSLVSDDTQPRESIYVHHRPTTTQSSSSRPAPATTGPASGFPSQAAMPLSFNDLPCRAQHLILNELITRQSHETAVMFTTLPSPIEGTYLDNVASEAY</sequence>
<feature type="compositionally biased region" description="Low complexity" evidence="7">
    <location>
        <begin position="931"/>
        <end position="944"/>
    </location>
</feature>
<feature type="compositionally biased region" description="Polar residues" evidence="7">
    <location>
        <begin position="1123"/>
        <end position="1139"/>
    </location>
</feature>
<dbReference type="Gene3D" id="1.20.1740.10">
    <property type="entry name" value="Amino acid/polyamine transporter I"/>
    <property type="match status" value="1"/>
</dbReference>
<feature type="domain" description="SLC12A transporter C-terminal" evidence="10">
    <location>
        <begin position="631"/>
        <end position="713"/>
    </location>
</feature>
<evidence type="ECO:0000256" key="8">
    <source>
        <dbReference type="SAM" id="Phobius"/>
    </source>
</evidence>
<evidence type="ECO:0000259" key="9">
    <source>
        <dbReference type="Pfam" id="PF00324"/>
    </source>
</evidence>
<proteinExistence type="inferred from homology"/>
<protein>
    <recommendedName>
        <fullName evidence="13">Amino acid permease/ SLC12A domain-containing protein</fullName>
    </recommendedName>
</protein>
<dbReference type="GO" id="GO:0055075">
    <property type="term" value="P:potassium ion homeostasis"/>
    <property type="evidence" value="ECO:0007669"/>
    <property type="project" value="TreeGrafter"/>
</dbReference>
<keyword evidence="12" id="KW-1185">Reference proteome</keyword>
<dbReference type="InterPro" id="IPR004842">
    <property type="entry name" value="SLC12A_fam"/>
</dbReference>
<evidence type="ECO:0000313" key="11">
    <source>
        <dbReference type="EMBL" id="RAO66999.1"/>
    </source>
</evidence>
<dbReference type="GO" id="GO:0055064">
    <property type="term" value="P:chloride ion homeostasis"/>
    <property type="evidence" value="ECO:0007669"/>
    <property type="project" value="TreeGrafter"/>
</dbReference>
<evidence type="ECO:0000256" key="2">
    <source>
        <dbReference type="ARBA" id="ARBA00010593"/>
    </source>
</evidence>
<feature type="transmembrane region" description="Helical" evidence="8">
    <location>
        <begin position="482"/>
        <end position="500"/>
    </location>
</feature>
<dbReference type="Proteomes" id="UP000249363">
    <property type="component" value="Unassembled WGS sequence"/>
</dbReference>
<feature type="transmembrane region" description="Helical" evidence="8">
    <location>
        <begin position="431"/>
        <end position="451"/>
    </location>
</feature>
<feature type="transmembrane region" description="Helical" evidence="8">
    <location>
        <begin position="539"/>
        <end position="557"/>
    </location>
</feature>
<feature type="compositionally biased region" description="Polar residues" evidence="7">
    <location>
        <begin position="1"/>
        <end position="12"/>
    </location>
</feature>
<keyword evidence="3" id="KW-0813">Transport</keyword>
<keyword evidence="6 8" id="KW-0472">Membrane</keyword>
<dbReference type="RefSeq" id="XP_040731515.1">
    <property type="nucleotide sequence ID" value="XM_040875221.1"/>
</dbReference>
<dbReference type="FunFam" id="1.20.1740.10:FF:000013">
    <property type="entry name" value="Solute carrier family 12 member"/>
    <property type="match status" value="1"/>
</dbReference>